<keyword evidence="2" id="KW-1185">Reference proteome</keyword>
<comment type="caution">
    <text evidence="1">The sequence shown here is derived from an EMBL/GenBank/DDBJ whole genome shotgun (WGS) entry which is preliminary data.</text>
</comment>
<evidence type="ECO:0008006" key="3">
    <source>
        <dbReference type="Google" id="ProtNLM"/>
    </source>
</evidence>
<dbReference type="Proteomes" id="UP000043107">
    <property type="component" value="Unassembled WGS sequence"/>
</dbReference>
<dbReference type="RefSeq" id="WP_234703727.1">
    <property type="nucleotide sequence ID" value="NZ_CCWT01000030.1"/>
</dbReference>
<accession>A0ABM9R5J3</accession>
<reference evidence="1 2" key="1">
    <citation type="submission" date="2014-09" db="EMBL/GenBank/DDBJ databases">
        <authorList>
            <person name="Bertelli C."/>
        </authorList>
    </citation>
    <scope>NUCLEOTIDE SEQUENCE [LARGE SCALE GENOMIC DNA]</scope>
    <source>
        <strain evidence="1 2">BIC1401111250</strain>
    </source>
</reference>
<evidence type="ECO:0000313" key="1">
    <source>
        <dbReference type="EMBL" id="CEF02862.1"/>
    </source>
</evidence>
<sequence>MRDTILCLCDLTGVMARPWVEHGYQAVLVDPQHGCDHEDGAYLKLACTIEEAFDQISVLVRSGRLAFVAGFPPCTDMAVSGAQWFARKYEADHMFQAKAVSVAEQCRVIGEMSGVPYMVENPVSVLSRVFGKPSHTFDPCDYTAYEPLDNYTKKTCLWTGGGFQMPPRSQDMSLPAPDRNRIWYMSGKDRANNRSKTPLGFARAVYEVNQGKATEE</sequence>
<evidence type="ECO:0000313" key="2">
    <source>
        <dbReference type="Proteomes" id="UP000043107"/>
    </source>
</evidence>
<name>A0ABM9R5J3_BIFLI</name>
<protein>
    <recommendedName>
        <fullName evidence="3">Phage protein</fullName>
    </recommendedName>
</protein>
<organism evidence="1 2">
    <name type="scientific">Bifidobacterium longum subsp. infantis</name>
    <dbReference type="NCBI Taxonomy" id="1682"/>
    <lineage>
        <taxon>Bacteria</taxon>
        <taxon>Bacillati</taxon>
        <taxon>Actinomycetota</taxon>
        <taxon>Actinomycetes</taxon>
        <taxon>Bifidobacteriales</taxon>
        <taxon>Bifidobacteriaceae</taxon>
        <taxon>Bifidobacterium</taxon>
    </lineage>
</organism>
<proteinExistence type="predicted"/>
<dbReference type="EMBL" id="CCWP01000035">
    <property type="protein sequence ID" value="CEF02862.1"/>
    <property type="molecule type" value="Genomic_DNA"/>
</dbReference>
<gene>
    <name evidence="1" type="ORF">BLIC_c01650</name>
</gene>